<dbReference type="Gene3D" id="3.40.50.10860">
    <property type="entry name" value="Leucine Dehydrogenase, chain A, domain 1"/>
    <property type="match status" value="1"/>
</dbReference>
<sequence>MDDKIEPVIAVVGHPVAGNPTQFALESAFDQANLDCRVLSFDLDEQQMPIALAGMDAMGFRGAWIDANCKASIVRSLASEEESKSFACDALQRRSTQDSAKEIEVLSSPWLPIAIRQDVWGDMVAQQLALGGFHVQQVMLVGEDSTQSRRLAHSLAEVKSWPFSVPVATQVAGSQKSDSESTDPEVADEGMIRERFVFVNRPEEITRTTHANIWLVLDGNAADAIQAFHESSTPPGTVLVDLSEDWSANDMSEWERCKMDVGSNCITRWDIHAACLAKVVPMWLGKEVRVDVLRDAIEEYLSV</sequence>
<evidence type="ECO:0000313" key="2">
    <source>
        <dbReference type="Proteomes" id="UP001430306"/>
    </source>
</evidence>
<proteinExistence type="predicted"/>
<dbReference type="RefSeq" id="WP_230273157.1">
    <property type="nucleotide sequence ID" value="NZ_JAJKFW010000020.1"/>
</dbReference>
<protein>
    <submittedName>
        <fullName evidence="1">Shikimate dehydrogenase</fullName>
    </submittedName>
</protein>
<comment type="caution">
    <text evidence="1">The sequence shown here is derived from an EMBL/GenBank/DDBJ whole genome shotgun (WGS) entry which is preliminary data.</text>
</comment>
<keyword evidence="2" id="KW-1185">Reference proteome</keyword>
<organism evidence="1 2">
    <name type="scientific">Rhodopirellula halodulae</name>
    <dbReference type="NCBI Taxonomy" id="2894198"/>
    <lineage>
        <taxon>Bacteria</taxon>
        <taxon>Pseudomonadati</taxon>
        <taxon>Planctomycetota</taxon>
        <taxon>Planctomycetia</taxon>
        <taxon>Pirellulales</taxon>
        <taxon>Pirellulaceae</taxon>
        <taxon>Rhodopirellula</taxon>
    </lineage>
</organism>
<reference evidence="1" key="1">
    <citation type="submission" date="2021-11" db="EMBL/GenBank/DDBJ databases">
        <title>Genome sequence.</title>
        <authorList>
            <person name="Sun Q."/>
        </authorList>
    </citation>
    <scope>NUCLEOTIDE SEQUENCE</scope>
    <source>
        <strain evidence="1">JC740</strain>
    </source>
</reference>
<gene>
    <name evidence="1" type="ORF">LOC71_08700</name>
</gene>
<dbReference type="InterPro" id="IPR046346">
    <property type="entry name" value="Aminoacid_DH-like_N_sf"/>
</dbReference>
<accession>A0ABS8NHD8</accession>
<dbReference type="SUPFAM" id="SSF53223">
    <property type="entry name" value="Aminoacid dehydrogenase-like, N-terminal domain"/>
    <property type="match status" value="1"/>
</dbReference>
<name>A0ABS8NHD8_9BACT</name>
<dbReference type="EMBL" id="JAJKFW010000020">
    <property type="protein sequence ID" value="MCC9642352.1"/>
    <property type="molecule type" value="Genomic_DNA"/>
</dbReference>
<evidence type="ECO:0000313" key="1">
    <source>
        <dbReference type="EMBL" id="MCC9642352.1"/>
    </source>
</evidence>
<dbReference type="Proteomes" id="UP001430306">
    <property type="component" value="Unassembled WGS sequence"/>
</dbReference>